<dbReference type="PANTHER" id="PTHR47435:SF4">
    <property type="entry name" value="KELCH REPEAT PROTEIN (AFU_ORTHOLOGUE AFUA_5G12780)"/>
    <property type="match status" value="1"/>
</dbReference>
<evidence type="ECO:0000256" key="4">
    <source>
        <dbReference type="SAM" id="Phobius"/>
    </source>
</evidence>
<dbReference type="Pfam" id="PF24681">
    <property type="entry name" value="Kelch_KLHDC2_KLHL20_DRC7"/>
    <property type="match status" value="1"/>
</dbReference>
<feature type="signal peptide" evidence="5">
    <location>
        <begin position="1"/>
        <end position="20"/>
    </location>
</feature>
<dbReference type="PANTHER" id="PTHR47435">
    <property type="entry name" value="KELCH REPEAT PROTEIN (AFU_ORTHOLOGUE AFUA_5G12780)"/>
    <property type="match status" value="1"/>
</dbReference>
<feature type="compositionally biased region" description="Polar residues" evidence="3">
    <location>
        <begin position="541"/>
        <end position="567"/>
    </location>
</feature>
<feature type="region of interest" description="Disordered" evidence="3">
    <location>
        <begin position="500"/>
        <end position="586"/>
    </location>
</feature>
<feature type="transmembrane region" description="Helical" evidence="4">
    <location>
        <begin position="469"/>
        <end position="494"/>
    </location>
</feature>
<feature type="compositionally biased region" description="Polar residues" evidence="3">
    <location>
        <begin position="503"/>
        <end position="532"/>
    </location>
</feature>
<dbReference type="SUPFAM" id="SSF117281">
    <property type="entry name" value="Kelch motif"/>
    <property type="match status" value="1"/>
</dbReference>
<keyword evidence="2" id="KW-0408">Iron</keyword>
<evidence type="ECO:0000313" key="6">
    <source>
        <dbReference type="EMBL" id="KAK4504563.1"/>
    </source>
</evidence>
<organism evidence="6 7">
    <name type="scientific">Zasmidium cellare</name>
    <name type="common">Wine cellar mold</name>
    <name type="synonym">Racodium cellare</name>
    <dbReference type="NCBI Taxonomy" id="395010"/>
    <lineage>
        <taxon>Eukaryota</taxon>
        <taxon>Fungi</taxon>
        <taxon>Dikarya</taxon>
        <taxon>Ascomycota</taxon>
        <taxon>Pezizomycotina</taxon>
        <taxon>Dothideomycetes</taxon>
        <taxon>Dothideomycetidae</taxon>
        <taxon>Mycosphaerellales</taxon>
        <taxon>Mycosphaerellaceae</taxon>
        <taxon>Zasmidium</taxon>
    </lineage>
</organism>
<sequence>MRLALIWLAGFLLLSRDVLAQDQDQDQINNFCRRFAHRSTWIDNKLYVDGGYVDYGAQISSSTVNYTNTQLLWADTTTTTDLSFPPMYDNLTKPANVPSVAGGTLWADEVNKLFYLYGGEYNSTSPPPQQFTLWSFDTIYNTWNTTSTESPPTPNSFGGSAVDQNKGVAYYYGGWKSNATEVGYPGEPQLQSGLVTFDLTTKQWGQGFIDGTPRGEGALFYIPASDQGMLVYFGGVEQSSNATNGTAGTSGVPMDTIWLYDIGSQNTYSQTTSGPTPGMRRRFCGGVSWPEDRSSFDIYLFGGLAPYGEDGFGYADAWILSLPSFTWTILYNSTQNAHHSLSCDVINQGQMIIMGGYFPNSSITDCDAPKVWGMHNLNLGANDFLDVPWYQYQPNLTYYSRPPNLTEVIGGSSTGKPTQNTPVNGFSDPDLGVYMGRLAATGQRTATRALPTSTSSPSATSSPGGGTNVGAIVGGVIGGVAGLLIILAVVFLCLRRKRRARENPSQPAPDNSQMGDMSTGDESTAYGSPNGQNKRDFSGRSWATSLGISSLGGSPESSPQTQQTNWQPVPMHQQTTAQQYYPPPPQAQPFYPMPPAPQQHSAEEYNPAVEMPSVRSPTNVEDVRMASYRNGSSPLARRTGATIHEE</sequence>
<reference evidence="6 7" key="1">
    <citation type="journal article" date="2023" name="G3 (Bethesda)">
        <title>A chromosome-level genome assembly of Zasmidium syzygii isolated from banana leaves.</title>
        <authorList>
            <person name="van Westerhoven A.C."/>
            <person name="Mehrabi R."/>
            <person name="Talebi R."/>
            <person name="Steentjes M.B.F."/>
            <person name="Corcolon B."/>
            <person name="Chong P.A."/>
            <person name="Kema G.H.J."/>
            <person name="Seidl M.F."/>
        </authorList>
    </citation>
    <scope>NUCLEOTIDE SEQUENCE [LARGE SCALE GENOMIC DNA]</scope>
    <source>
        <strain evidence="6 7">P124</strain>
    </source>
</reference>
<dbReference type="Gene3D" id="2.120.10.80">
    <property type="entry name" value="Kelch-type beta propeller"/>
    <property type="match status" value="1"/>
</dbReference>
<keyword evidence="5" id="KW-0732">Signal</keyword>
<evidence type="ECO:0000256" key="5">
    <source>
        <dbReference type="SAM" id="SignalP"/>
    </source>
</evidence>
<evidence type="ECO:0000256" key="1">
    <source>
        <dbReference type="ARBA" id="ARBA00022737"/>
    </source>
</evidence>
<proteinExistence type="predicted"/>
<dbReference type="InterPro" id="IPR015915">
    <property type="entry name" value="Kelch-typ_b-propeller"/>
</dbReference>
<comment type="caution">
    <text evidence="6">The sequence shown here is derived from an EMBL/GenBank/DDBJ whole genome shotgun (WGS) entry which is preliminary data.</text>
</comment>
<keyword evidence="1" id="KW-0677">Repeat</keyword>
<protein>
    <recommendedName>
        <fullName evidence="8">Cell wall anchored protein</fullName>
    </recommendedName>
</protein>
<evidence type="ECO:0000313" key="7">
    <source>
        <dbReference type="Proteomes" id="UP001305779"/>
    </source>
</evidence>
<keyword evidence="4" id="KW-1133">Transmembrane helix</keyword>
<evidence type="ECO:0008006" key="8">
    <source>
        <dbReference type="Google" id="ProtNLM"/>
    </source>
</evidence>
<name>A0ABR0EUQ0_ZASCE</name>
<dbReference type="EMBL" id="JAXOVC010000003">
    <property type="protein sequence ID" value="KAK4504563.1"/>
    <property type="molecule type" value="Genomic_DNA"/>
</dbReference>
<feature type="chain" id="PRO_5046459229" description="Cell wall anchored protein" evidence="5">
    <location>
        <begin position="21"/>
        <end position="646"/>
    </location>
</feature>
<feature type="region of interest" description="Disordered" evidence="3">
    <location>
        <begin position="626"/>
        <end position="646"/>
    </location>
</feature>
<keyword evidence="4" id="KW-0812">Transmembrane</keyword>
<keyword evidence="7" id="KW-1185">Reference proteome</keyword>
<feature type="region of interest" description="Disordered" evidence="3">
    <location>
        <begin position="445"/>
        <end position="465"/>
    </location>
</feature>
<gene>
    <name evidence="6" type="ORF">PRZ48_005479</name>
</gene>
<keyword evidence="4" id="KW-0472">Membrane</keyword>
<dbReference type="Proteomes" id="UP001305779">
    <property type="component" value="Unassembled WGS sequence"/>
</dbReference>
<evidence type="ECO:0000256" key="2">
    <source>
        <dbReference type="ARBA" id="ARBA00023004"/>
    </source>
</evidence>
<evidence type="ECO:0000256" key="3">
    <source>
        <dbReference type="SAM" id="MobiDB-lite"/>
    </source>
</evidence>
<accession>A0ABR0EUQ0</accession>
<feature type="compositionally biased region" description="Low complexity" evidence="3">
    <location>
        <begin position="445"/>
        <end position="462"/>
    </location>
</feature>